<feature type="compositionally biased region" description="Gly residues" evidence="1">
    <location>
        <begin position="281"/>
        <end position="292"/>
    </location>
</feature>
<dbReference type="Proteomes" id="UP000564573">
    <property type="component" value="Unassembled WGS sequence"/>
</dbReference>
<feature type="region of interest" description="Disordered" evidence="1">
    <location>
        <begin position="1"/>
        <end position="30"/>
    </location>
</feature>
<sequence length="364" mass="34806">MRTPGSEADGRAHDDAGPTRADGPTKTRVTSAVAKPAAVATAGLMLAATAGLAAPATAVAETKQVRCGDTVTAAPGDRIQGITALGVPLDLGVVTDTVGSLLSGVCKVTVNVVDTAVRPVPGAGEPVADGVNDAVGDVTRNAKKATDTLGGRDSVVPGPGDDSGEPSEPEPGEDGGGGPDSGSGAGNGSDHGAGNGSGGDEGGTGTREPNSPVVEGNGSGSGSGGSGGASALAAPAAMSPELRYAGIPVARGAMFDAAPGLRYGGQIPGYNPEFGVLGSAGDPGGPATGAGGNAQDTAPEPDGRATGQGQENTDLRTAGDASSLPSAAPEDERGPSIPMLLAVLALAGVSAGLVRTWVIQRASA</sequence>
<proteinExistence type="predicted"/>
<evidence type="ECO:0000313" key="3">
    <source>
        <dbReference type="EMBL" id="MBB3662786.1"/>
    </source>
</evidence>
<keyword evidence="2" id="KW-0812">Transmembrane</keyword>
<dbReference type="EMBL" id="JACIBS010000001">
    <property type="protein sequence ID" value="MBB3662786.1"/>
    <property type="molecule type" value="Genomic_DNA"/>
</dbReference>
<feature type="transmembrane region" description="Helical" evidence="2">
    <location>
        <begin position="339"/>
        <end position="358"/>
    </location>
</feature>
<name>A0A839XS35_9PSEU</name>
<evidence type="ECO:0000256" key="2">
    <source>
        <dbReference type="SAM" id="Phobius"/>
    </source>
</evidence>
<accession>A0A839XS35</accession>
<dbReference type="AlphaFoldDB" id="A0A839XS35"/>
<dbReference type="RefSeq" id="WP_228725987.1">
    <property type="nucleotide sequence ID" value="NZ_JACIBS010000001.1"/>
</dbReference>
<feature type="compositionally biased region" description="Gly residues" evidence="1">
    <location>
        <begin position="174"/>
        <end position="205"/>
    </location>
</feature>
<feature type="region of interest" description="Disordered" evidence="1">
    <location>
        <begin position="274"/>
        <end position="333"/>
    </location>
</feature>
<keyword evidence="2" id="KW-1133">Transmembrane helix</keyword>
<feature type="region of interest" description="Disordered" evidence="1">
    <location>
        <begin position="142"/>
        <end position="232"/>
    </location>
</feature>
<feature type="compositionally biased region" description="Gly residues" evidence="1">
    <location>
        <begin position="217"/>
        <end position="228"/>
    </location>
</feature>
<feature type="compositionally biased region" description="Basic and acidic residues" evidence="1">
    <location>
        <begin position="8"/>
        <end position="17"/>
    </location>
</feature>
<evidence type="ECO:0000256" key="1">
    <source>
        <dbReference type="SAM" id="MobiDB-lite"/>
    </source>
</evidence>
<evidence type="ECO:0000313" key="4">
    <source>
        <dbReference type="Proteomes" id="UP000564573"/>
    </source>
</evidence>
<keyword evidence="4" id="KW-1185">Reference proteome</keyword>
<reference evidence="3 4" key="1">
    <citation type="submission" date="2020-08" db="EMBL/GenBank/DDBJ databases">
        <title>Sequencing the genomes of 1000 actinobacteria strains.</title>
        <authorList>
            <person name="Klenk H.-P."/>
        </authorList>
    </citation>
    <scope>NUCLEOTIDE SEQUENCE [LARGE SCALE GENOMIC DNA]</scope>
    <source>
        <strain evidence="3 4">DSM 45267</strain>
    </source>
</reference>
<comment type="caution">
    <text evidence="3">The sequence shown here is derived from an EMBL/GenBank/DDBJ whole genome shotgun (WGS) entry which is preliminary data.</text>
</comment>
<protein>
    <submittedName>
        <fullName evidence="3">Uncharacterized protein</fullName>
    </submittedName>
</protein>
<feature type="compositionally biased region" description="Acidic residues" evidence="1">
    <location>
        <begin position="162"/>
        <end position="173"/>
    </location>
</feature>
<keyword evidence="2" id="KW-0472">Membrane</keyword>
<gene>
    <name evidence="3" type="ORF">FB384_001690</name>
</gene>
<organism evidence="3 4">
    <name type="scientific">Prauserella sediminis</name>
    <dbReference type="NCBI Taxonomy" id="577680"/>
    <lineage>
        <taxon>Bacteria</taxon>
        <taxon>Bacillati</taxon>
        <taxon>Actinomycetota</taxon>
        <taxon>Actinomycetes</taxon>
        <taxon>Pseudonocardiales</taxon>
        <taxon>Pseudonocardiaceae</taxon>
        <taxon>Prauserella</taxon>
        <taxon>Prauserella salsuginis group</taxon>
    </lineage>
</organism>